<comment type="caution">
    <text evidence="9">The sequence shown here is derived from an EMBL/GenBank/DDBJ whole genome shotgun (WGS) entry which is preliminary data.</text>
</comment>
<evidence type="ECO:0000313" key="9">
    <source>
        <dbReference type="EMBL" id="KAI9270427.1"/>
    </source>
</evidence>
<dbReference type="EMBL" id="JAIXMP010000007">
    <property type="protein sequence ID" value="KAI9270427.1"/>
    <property type="molecule type" value="Genomic_DNA"/>
</dbReference>
<dbReference type="GO" id="GO:0031211">
    <property type="term" value="C:endoplasmic reticulum palmitoyltransferase complex"/>
    <property type="evidence" value="ECO:0007669"/>
    <property type="project" value="TreeGrafter"/>
</dbReference>
<dbReference type="GO" id="GO:0006612">
    <property type="term" value="P:protein targeting to membrane"/>
    <property type="evidence" value="ECO:0007669"/>
    <property type="project" value="TreeGrafter"/>
</dbReference>
<organism evidence="9 10">
    <name type="scientific">Phascolomyces articulosus</name>
    <dbReference type="NCBI Taxonomy" id="60185"/>
    <lineage>
        <taxon>Eukaryota</taxon>
        <taxon>Fungi</taxon>
        <taxon>Fungi incertae sedis</taxon>
        <taxon>Mucoromycota</taxon>
        <taxon>Mucoromycotina</taxon>
        <taxon>Mucoromycetes</taxon>
        <taxon>Mucorales</taxon>
        <taxon>Lichtheimiaceae</taxon>
        <taxon>Phascolomyces</taxon>
    </lineage>
</organism>
<dbReference type="Proteomes" id="UP001209540">
    <property type="component" value="Unassembled WGS sequence"/>
</dbReference>
<comment type="subcellular location">
    <subcellularLocation>
        <location evidence="1">Endoplasmic reticulum membrane</location>
        <topology evidence="1">Peripheral membrane protein</topology>
    </subcellularLocation>
</comment>
<feature type="compositionally biased region" description="Polar residues" evidence="7">
    <location>
        <begin position="152"/>
        <end position="164"/>
    </location>
</feature>
<evidence type="ECO:0000256" key="2">
    <source>
        <dbReference type="ARBA" id="ARBA00007732"/>
    </source>
</evidence>
<reference evidence="9" key="2">
    <citation type="submission" date="2023-02" db="EMBL/GenBank/DDBJ databases">
        <authorList>
            <consortium name="DOE Joint Genome Institute"/>
            <person name="Mondo S.J."/>
            <person name="Chang Y."/>
            <person name="Wang Y."/>
            <person name="Ahrendt S."/>
            <person name="Andreopoulos W."/>
            <person name="Barry K."/>
            <person name="Beard J."/>
            <person name="Benny G.L."/>
            <person name="Blankenship S."/>
            <person name="Bonito G."/>
            <person name="Cuomo C."/>
            <person name="Desiro A."/>
            <person name="Gervers K.A."/>
            <person name="Hundley H."/>
            <person name="Kuo A."/>
            <person name="LaButti K."/>
            <person name="Lang B.F."/>
            <person name="Lipzen A."/>
            <person name="O'Donnell K."/>
            <person name="Pangilinan J."/>
            <person name="Reynolds N."/>
            <person name="Sandor L."/>
            <person name="Smith M.W."/>
            <person name="Tsang A."/>
            <person name="Grigoriev I.V."/>
            <person name="Stajich J.E."/>
            <person name="Spatafora J.W."/>
        </authorList>
    </citation>
    <scope>NUCLEOTIDE SEQUENCE</scope>
    <source>
        <strain evidence="9">RSA 2281</strain>
    </source>
</reference>
<dbReference type="PANTHER" id="PTHR13254">
    <property type="entry name" value="GOLGI AUTOANTIGEN, GOLGIN SUBFAMILY A, 7"/>
    <property type="match status" value="1"/>
</dbReference>
<keyword evidence="10" id="KW-1185">Reference proteome</keyword>
<evidence type="ECO:0000256" key="6">
    <source>
        <dbReference type="ARBA" id="ARBA00023136"/>
    </source>
</evidence>
<keyword evidence="5" id="KW-0256">Endoplasmic reticulum</keyword>
<name>A0AAD5K5C6_9FUNG</name>
<feature type="compositionally biased region" description="Polar residues" evidence="7">
    <location>
        <begin position="195"/>
        <end position="209"/>
    </location>
</feature>
<evidence type="ECO:0000256" key="7">
    <source>
        <dbReference type="SAM" id="MobiDB-lite"/>
    </source>
</evidence>
<evidence type="ECO:0000256" key="1">
    <source>
        <dbReference type="ARBA" id="ARBA00004406"/>
    </source>
</evidence>
<accession>A0AAD5K5C6</accession>
<feature type="compositionally biased region" description="Polar residues" evidence="7">
    <location>
        <begin position="223"/>
        <end position="240"/>
    </location>
</feature>
<evidence type="ECO:0000313" key="10">
    <source>
        <dbReference type="Proteomes" id="UP001209540"/>
    </source>
</evidence>
<comment type="similarity">
    <text evidence="2">Belongs to the ERF4 family.</text>
</comment>
<evidence type="ECO:0000256" key="4">
    <source>
        <dbReference type="ARBA" id="ARBA00018463"/>
    </source>
</evidence>
<evidence type="ECO:0000259" key="8">
    <source>
        <dbReference type="Pfam" id="PF10256"/>
    </source>
</evidence>
<evidence type="ECO:0000256" key="3">
    <source>
        <dbReference type="ARBA" id="ARBA00011396"/>
    </source>
</evidence>
<dbReference type="InterPro" id="IPR019383">
    <property type="entry name" value="Golgin_A_7/ERF4"/>
</dbReference>
<proteinExistence type="inferred from homology"/>
<sequence>MDSASSSPLQLISPTKSAVYDYDHKRYHRYTDTCLFYPSALSTRRKRKEGYMRRYSTSSIESSQTTVTNRSIHRKALSLSTFQLLSEQGSKATIVNNTISNKLDYLLQQEQLQRSNSNNNNNDNNDTAISATTTAKATMILTKDTNNNTTFETSSTLGIQNNIPNNTTNTTTTTTTGRTSFIGNNNINNTNNNTDLQNAMATRHSLSATRKTEPSNNTEERQSTTQSPQPHETIEMTQRVPSKAVRIERDYSRGDGITRFCTEFPPELSGRGKDRIDANQLCHTIERINAILENAEKVSLNVFDNIMECLTLYIWPMLFSTHYLRSIKQLVQFIDSENDRLYHSKGISIANPVRHAFLFIEIRLYD</sequence>
<feature type="domain" description="Golgin subfamily A member 7/ERF4" evidence="8">
    <location>
        <begin position="245"/>
        <end position="361"/>
    </location>
</feature>
<dbReference type="PANTHER" id="PTHR13254:SF0">
    <property type="entry name" value="GOLGIN SUBFAMILY A MEMBER 7_ERF4 DOMAIN-CONTAINING PROTEIN"/>
    <property type="match status" value="1"/>
</dbReference>
<dbReference type="InterPro" id="IPR051371">
    <property type="entry name" value="Ras_palmitoyltransferase"/>
</dbReference>
<dbReference type="AlphaFoldDB" id="A0AAD5K5C6"/>
<gene>
    <name evidence="9" type="ORF">BDA99DRAFT_534535</name>
</gene>
<evidence type="ECO:0000256" key="5">
    <source>
        <dbReference type="ARBA" id="ARBA00022824"/>
    </source>
</evidence>
<keyword evidence="6" id="KW-0472">Membrane</keyword>
<reference evidence="9" key="1">
    <citation type="journal article" date="2022" name="IScience">
        <title>Evolution of zygomycete secretomes and the origins of terrestrial fungal ecologies.</title>
        <authorList>
            <person name="Chang Y."/>
            <person name="Wang Y."/>
            <person name="Mondo S."/>
            <person name="Ahrendt S."/>
            <person name="Andreopoulos W."/>
            <person name="Barry K."/>
            <person name="Beard J."/>
            <person name="Benny G.L."/>
            <person name="Blankenship S."/>
            <person name="Bonito G."/>
            <person name="Cuomo C."/>
            <person name="Desiro A."/>
            <person name="Gervers K.A."/>
            <person name="Hundley H."/>
            <person name="Kuo A."/>
            <person name="LaButti K."/>
            <person name="Lang B.F."/>
            <person name="Lipzen A."/>
            <person name="O'Donnell K."/>
            <person name="Pangilinan J."/>
            <person name="Reynolds N."/>
            <person name="Sandor L."/>
            <person name="Smith M.E."/>
            <person name="Tsang A."/>
            <person name="Grigoriev I.V."/>
            <person name="Stajich J.E."/>
            <person name="Spatafora J.W."/>
        </authorList>
    </citation>
    <scope>NUCLEOTIDE SEQUENCE</scope>
    <source>
        <strain evidence="9">RSA 2281</strain>
    </source>
</reference>
<feature type="compositionally biased region" description="Basic and acidic residues" evidence="7">
    <location>
        <begin position="210"/>
        <end position="222"/>
    </location>
</feature>
<feature type="compositionally biased region" description="Low complexity" evidence="7">
    <location>
        <begin position="165"/>
        <end position="176"/>
    </location>
</feature>
<dbReference type="GO" id="GO:0005789">
    <property type="term" value="C:endoplasmic reticulum membrane"/>
    <property type="evidence" value="ECO:0007669"/>
    <property type="project" value="UniProtKB-SubCell"/>
</dbReference>
<protein>
    <recommendedName>
        <fullName evidence="4">Ras modification protein ERF4</fullName>
    </recommendedName>
</protein>
<comment type="subunit">
    <text evidence="3">Interacts with ERF2.</text>
</comment>
<feature type="compositionally biased region" description="Low complexity" evidence="7">
    <location>
        <begin position="184"/>
        <end position="194"/>
    </location>
</feature>
<feature type="region of interest" description="Disordered" evidence="7">
    <location>
        <begin position="152"/>
        <end position="242"/>
    </location>
</feature>
<dbReference type="Pfam" id="PF10256">
    <property type="entry name" value="Erf4"/>
    <property type="match status" value="1"/>
</dbReference>